<dbReference type="SUPFAM" id="SSF51703">
    <property type="entry name" value="Cobalamin (vitamin B12)-dependent enzymes"/>
    <property type="match status" value="1"/>
</dbReference>
<evidence type="ECO:0000256" key="4">
    <source>
        <dbReference type="ARBA" id="ARBA00023235"/>
    </source>
</evidence>
<dbReference type="InterPro" id="IPR016176">
    <property type="entry name" value="Cbl-dep_enz_cat"/>
</dbReference>
<dbReference type="OrthoDB" id="9762378at2"/>
<dbReference type="Gene3D" id="3.40.50.280">
    <property type="entry name" value="Cobalamin-binding domain"/>
    <property type="match status" value="1"/>
</dbReference>
<accession>A0A328JUD5</accession>
<dbReference type="GO" id="GO:0031419">
    <property type="term" value="F:cobalamin binding"/>
    <property type="evidence" value="ECO:0007669"/>
    <property type="project" value="UniProtKB-KW"/>
</dbReference>
<feature type="domain" description="Methylmalonyl-CoA mutase alpha/beta chain catalytic" evidence="6">
    <location>
        <begin position="39"/>
        <end position="451"/>
    </location>
</feature>
<dbReference type="GO" id="GO:0046872">
    <property type="term" value="F:metal ion binding"/>
    <property type="evidence" value="ECO:0007669"/>
    <property type="project" value="InterPro"/>
</dbReference>
<dbReference type="PANTHER" id="PTHR48101:SF4">
    <property type="entry name" value="METHYLMALONYL-COA MUTASE, MITOCHONDRIAL"/>
    <property type="match status" value="1"/>
</dbReference>
<proteinExistence type="inferred from homology"/>
<dbReference type="RefSeq" id="WP_034826129.1">
    <property type="nucleotide sequence ID" value="NZ_AWFA01000017.1"/>
</dbReference>
<evidence type="ECO:0000313" key="8">
    <source>
        <dbReference type="Proteomes" id="UP000249123"/>
    </source>
</evidence>
<dbReference type="Pfam" id="PF01642">
    <property type="entry name" value="MM_CoA_mutase"/>
    <property type="match status" value="1"/>
</dbReference>
<comment type="similarity">
    <text evidence="2">Belongs to the methylmalonyl-CoA mutase family.</text>
</comment>
<dbReference type="EMBL" id="AWFB01000017">
    <property type="protein sequence ID" value="RAN33681.1"/>
    <property type="molecule type" value="Genomic_DNA"/>
</dbReference>
<name>A0A062TYV7_9PROT</name>
<comment type="cofactor">
    <cofactor evidence="1">
        <name>adenosylcob(III)alamin</name>
        <dbReference type="ChEBI" id="CHEBI:18408"/>
    </cofactor>
</comment>
<dbReference type="InterPro" id="IPR036724">
    <property type="entry name" value="Cobalamin-bd_sf"/>
</dbReference>
<dbReference type="GO" id="GO:0004494">
    <property type="term" value="F:methylmalonyl-CoA mutase activity"/>
    <property type="evidence" value="ECO:0007669"/>
    <property type="project" value="UniProtKB-EC"/>
</dbReference>
<accession>A0A062TYV7</accession>
<dbReference type="AlphaFoldDB" id="A0A062TYV7"/>
<gene>
    <name evidence="7" type="ORF">HY3_12315</name>
</gene>
<protein>
    <recommendedName>
        <fullName evidence="6">Methylmalonyl-CoA mutase alpha/beta chain catalytic domain-containing protein</fullName>
    </recommendedName>
</protein>
<evidence type="ECO:0000256" key="1">
    <source>
        <dbReference type="ARBA" id="ARBA00001922"/>
    </source>
</evidence>
<organism evidence="7 8">
    <name type="scientific">Hyphomonas pacifica</name>
    <dbReference type="NCBI Taxonomy" id="1280941"/>
    <lineage>
        <taxon>Bacteria</taxon>
        <taxon>Pseudomonadati</taxon>
        <taxon>Pseudomonadota</taxon>
        <taxon>Alphaproteobacteria</taxon>
        <taxon>Hyphomonadales</taxon>
        <taxon>Hyphomonadaceae</taxon>
        <taxon>Hyphomonas</taxon>
    </lineage>
</organism>
<dbReference type="GO" id="GO:0005737">
    <property type="term" value="C:cytoplasm"/>
    <property type="evidence" value="ECO:0007669"/>
    <property type="project" value="TreeGrafter"/>
</dbReference>
<evidence type="ECO:0000259" key="6">
    <source>
        <dbReference type="Pfam" id="PF01642"/>
    </source>
</evidence>
<reference evidence="7 8" key="1">
    <citation type="submission" date="2013-04" db="EMBL/GenBank/DDBJ databases">
        <title>Hyphomonas sp. T24B3 Genome Sequencing.</title>
        <authorList>
            <person name="Lai Q."/>
            <person name="Shao Z."/>
        </authorList>
    </citation>
    <scope>NUCLEOTIDE SEQUENCE [LARGE SCALE GENOMIC DNA]</scope>
    <source>
        <strain evidence="7 8">T24B3</strain>
    </source>
</reference>
<keyword evidence="3" id="KW-0846">Cobalamin</keyword>
<evidence type="ECO:0000256" key="5">
    <source>
        <dbReference type="ARBA" id="ARBA00023285"/>
    </source>
</evidence>
<evidence type="ECO:0000256" key="3">
    <source>
        <dbReference type="ARBA" id="ARBA00022628"/>
    </source>
</evidence>
<dbReference type="PANTHER" id="PTHR48101">
    <property type="entry name" value="METHYLMALONYL-COA MUTASE, MITOCHONDRIAL-RELATED"/>
    <property type="match status" value="1"/>
</dbReference>
<keyword evidence="8" id="KW-1185">Reference proteome</keyword>
<comment type="caution">
    <text evidence="7">The sequence shown here is derived from an EMBL/GenBank/DDBJ whole genome shotgun (WGS) entry which is preliminary data.</text>
</comment>
<dbReference type="STRING" id="1280941.HY2_12215"/>
<dbReference type="eggNOG" id="COG1884">
    <property type="taxonomic scope" value="Bacteria"/>
</dbReference>
<evidence type="ECO:0000313" key="7">
    <source>
        <dbReference type="EMBL" id="RAN33681.1"/>
    </source>
</evidence>
<keyword evidence="5" id="KW-0170">Cobalt</keyword>
<dbReference type="Gene3D" id="3.20.20.240">
    <property type="entry name" value="Methylmalonyl-CoA mutase"/>
    <property type="match status" value="1"/>
</dbReference>
<dbReference type="Proteomes" id="UP000249123">
    <property type="component" value="Unassembled WGS sequence"/>
</dbReference>
<keyword evidence="4" id="KW-0413">Isomerase</keyword>
<dbReference type="InterPro" id="IPR006099">
    <property type="entry name" value="MeMalonylCoA_mutase_a/b_cat"/>
</dbReference>
<dbReference type="GO" id="GO:0019678">
    <property type="term" value="P:propionate metabolic process, methylmalonyl pathway"/>
    <property type="evidence" value="ECO:0007669"/>
    <property type="project" value="TreeGrafter"/>
</dbReference>
<dbReference type="SUPFAM" id="SSF52242">
    <property type="entry name" value="Cobalamin (vitamin B12)-binding domain"/>
    <property type="match status" value="1"/>
</dbReference>
<sequence length="639" mass="68380">MADDILSLSSSFPDATEADWLASVEKALKGRGIDSITRKTADGLEIHPLYRESDFPSASDPLGTPGEAPYLRGPTAAPDKFMPWDIRQAFTHPSPHVTNEEILRDLERGVMSIELKLDATARNGVQITTLNEMKAALDDVRADIATIALDHGAGAGTHAATLLALWGQSQAETQNLKLDFNMDPLGGLARSGALEGGLNQTFARLAETLEQLGKTYPNAGLVRIDSRMVHEAGGSEAQELAALIASAVDTLRRLDHRMDISKLIPRMSFAVALDSNYGIGVAKLRAARRLWVRCLDALGQDAVPMRLHATSSARMLTRYDAWTNMLRNTGAAFAAAVGGADIVTIRPFNEALGIPEELGRRIARNTQIIAMEESQLGRVADPTGGAWFTETFADDLAEAAWKEFQAIEHEGGFAASLISGAFQDRIAAIRTERGKAIAKRKVPITGISEFPLLDEITAPVADDVSITPRDGMSDEGLKHFVQKEMPPAEEDATCTPLQQVRLAGDYEALRDAAAAQPKTPIIFLATLGPLAEHNARADFARNLFAAGGLEATQPPVPPQSASETVAAFKASGSKLACICGADARYEDEATETAKALKAAGALHVWLAGKFEGEGIDTNIFIGCDVLHSLKLAHAELGVK</sequence>
<evidence type="ECO:0000256" key="2">
    <source>
        <dbReference type="ARBA" id="ARBA00008465"/>
    </source>
</evidence>